<reference evidence="2 3" key="1">
    <citation type="submission" date="2020-08" db="EMBL/GenBank/DDBJ databases">
        <title>Sequencing the genomes of 1000 actinobacteria strains.</title>
        <authorList>
            <person name="Klenk H.-P."/>
        </authorList>
    </citation>
    <scope>NUCLEOTIDE SEQUENCE [LARGE SCALE GENOMIC DNA]</scope>
    <source>
        <strain evidence="2 3">DSM 43851</strain>
    </source>
</reference>
<proteinExistence type="predicted"/>
<organism evidence="2 3">
    <name type="scientific">Kutzneria kofuensis</name>
    <dbReference type="NCBI Taxonomy" id="103725"/>
    <lineage>
        <taxon>Bacteria</taxon>
        <taxon>Bacillati</taxon>
        <taxon>Actinomycetota</taxon>
        <taxon>Actinomycetes</taxon>
        <taxon>Pseudonocardiales</taxon>
        <taxon>Pseudonocardiaceae</taxon>
        <taxon>Kutzneria</taxon>
    </lineage>
</organism>
<dbReference type="RefSeq" id="WP_184863475.1">
    <property type="nucleotide sequence ID" value="NZ_BAAAWY010000027.1"/>
</dbReference>
<keyword evidence="3" id="KW-1185">Reference proteome</keyword>
<dbReference type="AlphaFoldDB" id="A0A7W9NHJ3"/>
<dbReference type="EMBL" id="JACHIR010000001">
    <property type="protein sequence ID" value="MBB5892614.1"/>
    <property type="molecule type" value="Genomic_DNA"/>
</dbReference>
<gene>
    <name evidence="2" type="ORF">BJ998_003810</name>
</gene>
<feature type="region of interest" description="Disordered" evidence="1">
    <location>
        <begin position="54"/>
        <end position="77"/>
    </location>
</feature>
<evidence type="ECO:0000256" key="1">
    <source>
        <dbReference type="SAM" id="MobiDB-lite"/>
    </source>
</evidence>
<accession>A0A7W9NHJ3</accession>
<evidence type="ECO:0000313" key="2">
    <source>
        <dbReference type="EMBL" id="MBB5892614.1"/>
    </source>
</evidence>
<evidence type="ECO:0000313" key="3">
    <source>
        <dbReference type="Proteomes" id="UP000585638"/>
    </source>
</evidence>
<feature type="compositionally biased region" description="Basic and acidic residues" evidence="1">
    <location>
        <begin position="54"/>
        <end position="65"/>
    </location>
</feature>
<comment type="caution">
    <text evidence="2">The sequence shown here is derived from an EMBL/GenBank/DDBJ whole genome shotgun (WGS) entry which is preliminary data.</text>
</comment>
<protein>
    <submittedName>
        <fullName evidence="2">Uncharacterized protein</fullName>
    </submittedName>
</protein>
<sequence>MASEDDLTVPEYRAQLTEIISAIDATIGDRQKQDQAVLRAARDAYEVALRMARRLEPREPTRDGDDGTAQIIPFPQR</sequence>
<dbReference type="Proteomes" id="UP000585638">
    <property type="component" value="Unassembled WGS sequence"/>
</dbReference>
<name>A0A7W9NHJ3_9PSEU</name>